<dbReference type="PANTHER" id="PTHR48287">
    <property type="entry name" value="ARM REPEAT SUPERFAMILY PROTEIN"/>
    <property type="match status" value="1"/>
</dbReference>
<feature type="domain" description="RRP12 N-terminal HEAT" evidence="7">
    <location>
        <begin position="105"/>
        <end position="357"/>
    </location>
</feature>
<evidence type="ECO:0000256" key="3">
    <source>
        <dbReference type="ARBA" id="ARBA00023242"/>
    </source>
</evidence>
<dbReference type="Gene3D" id="1.25.10.10">
    <property type="entry name" value="Leucine-rich Repeat Variant"/>
    <property type="match status" value="2"/>
</dbReference>
<evidence type="ECO:0000259" key="7">
    <source>
        <dbReference type="Pfam" id="PF25772"/>
    </source>
</evidence>
<evidence type="ECO:0000256" key="4">
    <source>
        <dbReference type="SAM" id="Coils"/>
    </source>
</evidence>
<dbReference type="InterPro" id="IPR057860">
    <property type="entry name" value="HEAT_RRP12_N"/>
</dbReference>
<dbReference type="Pfam" id="PF25772">
    <property type="entry name" value="HEAT_RRP12_N"/>
    <property type="match status" value="1"/>
</dbReference>
<dbReference type="InterPro" id="IPR016024">
    <property type="entry name" value="ARM-type_fold"/>
</dbReference>
<keyword evidence="4" id="KW-0175">Coiled coil</keyword>
<feature type="domain" description="RRP12 HEAT" evidence="6">
    <location>
        <begin position="436"/>
        <end position="705"/>
    </location>
</feature>
<dbReference type="InterPro" id="IPR011989">
    <property type="entry name" value="ARM-like"/>
</dbReference>
<feature type="compositionally biased region" description="Polar residues" evidence="5">
    <location>
        <begin position="1151"/>
        <end position="1165"/>
    </location>
</feature>
<dbReference type="InterPro" id="IPR012978">
    <property type="entry name" value="HEAT_RRP12"/>
</dbReference>
<sequence>MGRPGKLKSGSKTKIKKWQKGSSCASNPDTQKHRAKAKSKFLHMQPATKSTKGLTLEKLQIHDELQGFSSSRQIPMDAASSDGAPTFGSFLSGLSDCTNVTFGKIQRFWLNNSAKHKEVCAVLAAITEVIRGQGAAESNTAYFAALVTALQSVEQVESATAVAYLLAMTCKQVPVPVLRAKFGEVSKLLCDILNQNMGSIESSPPTALIRSVLSCLGTLLRQQGLHVWDDRSTFNIYHTILNFTVHNKPKIRKAAQNAVCSILFASSFIIEEESKVKNHPAASTTAKFCVDHLEKFGGMSSSPSVCHVMTLLGRILHSFPPQLLKQSCETILRLMTLSEPIVKSVCLQALYKMFLNQPSSSNLSAALTAQIMSALYEYYPNSSDAQMCPAWLTVMEKSLLHLTTQFSDSDNVSNANKLSIVHIPKLLLTCFKMMLSTNRTVCEAAGSTVKVIISECTPPVLTNADAADDMKLMKAIVNLLEDGLKYKYHALWDMVFGICQIAFKTIVKAKHFSIVKTLLTNIADLRSTPQFLYRSEVDNATGSAIETLGPKLFLQAVPLNISGTEKDYDFPRSWILPLLTKHIKITELAFFTEYFLPLAAKVRARAAELKSHELAIQASTYETIQQQCWTLLPVFCKGATDIKKAFPNLARILGKALTERDDLKLLVMQALRNLLISCKSLPEDQAVVARFAKNYIPILFNIYTSPNAMPGIENDDEKQSIIDANKRKSPERLSALETIKLYLEICDQGLIQSYFVKAQGRVFDGESENDATRLALLDLLINMVVYVSIEDMNNIYQAMIPMLNSPNHSMQKKAYRLLEEICGSSNETCHQFVSCHLQELKSRLLDGLSASAPASKGPRINCMEQIVQQLATNAETHEDCIEFVQAILPEVILCTKEAKRSRLAAFNLLASAAKVFVSIYETKNQEEAGNGLVAYFDIVFNGLAGSPLMIKSSILALCRLVYEFKNEMPPALLDQTISNICLLLGCNTREVCKAALSFIMVLFSVLERATLAQYTKGILDSLLNWKPETRRHFRFRVKTILQRLVQKFGFDTINSMTPAEHKKQLQNIRKVTERTKRLQAERKLATKNETSSLQQTVIKSQKKETIDELLADSSDSEDEEPKPKSKKQDFTQRKAWLQDAQTEPMDLLDPATSQKVLATDPTQTGGKKRQSDDFKLSSDGRLIIDTGGDESEDDQETNKLLAGIGVKSKVTVKSNSKNKLDADDDSDDSEKGYRPGGKGIHRQMGAEAPGSMFKSKKSHGDVKRKNQHDPYAYIPLDSKVLNKRKRKKLSGQYDGFIKAAKKGAADGAKLKAKRKRK</sequence>
<feature type="compositionally biased region" description="Basic and acidic residues" evidence="5">
    <location>
        <begin position="1121"/>
        <end position="1132"/>
    </location>
</feature>
<dbReference type="EMBL" id="LR789931">
    <property type="protein sequence ID" value="CAB3265793.1"/>
    <property type="molecule type" value="mRNA"/>
</dbReference>
<accession>A0A6F9DS16</accession>
<feature type="compositionally biased region" description="Acidic residues" evidence="5">
    <location>
        <begin position="1109"/>
        <end position="1120"/>
    </location>
</feature>
<feature type="compositionally biased region" description="Basic and acidic residues" evidence="5">
    <location>
        <begin position="1258"/>
        <end position="1268"/>
    </location>
</feature>
<gene>
    <name evidence="8" type="primary">Rrp12</name>
</gene>
<reference evidence="8" key="1">
    <citation type="submission" date="2020-04" db="EMBL/GenBank/DDBJ databases">
        <authorList>
            <person name="Neveu A P."/>
        </authorList>
    </citation>
    <scope>NUCLEOTIDE SEQUENCE</scope>
    <source>
        <tissue evidence="8">Whole embryo</tissue>
    </source>
</reference>
<feature type="region of interest" description="Disordered" evidence="5">
    <location>
        <begin position="1109"/>
        <end position="1273"/>
    </location>
</feature>
<evidence type="ECO:0000256" key="1">
    <source>
        <dbReference type="ARBA" id="ARBA00004123"/>
    </source>
</evidence>
<keyword evidence="3" id="KW-0539">Nucleus</keyword>
<dbReference type="SUPFAM" id="SSF48371">
    <property type="entry name" value="ARM repeat"/>
    <property type="match status" value="1"/>
</dbReference>
<name>A0A6F9DS16_9ASCI</name>
<dbReference type="PANTHER" id="PTHR48287:SF1">
    <property type="entry name" value="ARM REPEAT SUPERFAMILY PROTEIN"/>
    <property type="match status" value="1"/>
</dbReference>
<feature type="compositionally biased region" description="Low complexity" evidence="5">
    <location>
        <begin position="1206"/>
        <end position="1217"/>
    </location>
</feature>
<evidence type="ECO:0000259" key="6">
    <source>
        <dbReference type="Pfam" id="PF08161"/>
    </source>
</evidence>
<dbReference type="InterPro" id="IPR052087">
    <property type="entry name" value="RRP12"/>
</dbReference>
<evidence type="ECO:0000256" key="5">
    <source>
        <dbReference type="SAM" id="MobiDB-lite"/>
    </source>
</evidence>
<comment type="similarity">
    <text evidence="2">Belongs to the RRP12 family.</text>
</comment>
<dbReference type="Pfam" id="PF08161">
    <property type="entry name" value="RRP12_HEAT"/>
    <property type="match status" value="1"/>
</dbReference>
<dbReference type="GO" id="GO:0005634">
    <property type="term" value="C:nucleus"/>
    <property type="evidence" value="ECO:0007669"/>
    <property type="project" value="UniProtKB-SubCell"/>
</dbReference>
<protein>
    <submittedName>
        <fullName evidence="8">RRP12-like protein</fullName>
    </submittedName>
</protein>
<feature type="compositionally biased region" description="Basic residues" evidence="5">
    <location>
        <begin position="1"/>
        <end position="19"/>
    </location>
</feature>
<evidence type="ECO:0000313" key="8">
    <source>
        <dbReference type="EMBL" id="CAB3265793.1"/>
    </source>
</evidence>
<feature type="compositionally biased region" description="Basic and acidic residues" evidence="5">
    <location>
        <begin position="1169"/>
        <end position="1178"/>
    </location>
</feature>
<evidence type="ECO:0000256" key="2">
    <source>
        <dbReference type="ARBA" id="ARBA00007690"/>
    </source>
</evidence>
<organism evidence="8">
    <name type="scientific">Phallusia mammillata</name>
    <dbReference type="NCBI Taxonomy" id="59560"/>
    <lineage>
        <taxon>Eukaryota</taxon>
        <taxon>Metazoa</taxon>
        <taxon>Chordata</taxon>
        <taxon>Tunicata</taxon>
        <taxon>Ascidiacea</taxon>
        <taxon>Phlebobranchia</taxon>
        <taxon>Ascidiidae</taxon>
        <taxon>Phallusia</taxon>
    </lineage>
</organism>
<comment type="subcellular location">
    <subcellularLocation>
        <location evidence="1">Nucleus</location>
    </subcellularLocation>
</comment>
<feature type="coiled-coil region" evidence="4">
    <location>
        <begin position="1061"/>
        <end position="1088"/>
    </location>
</feature>
<proteinExistence type="evidence at transcript level"/>
<feature type="region of interest" description="Disordered" evidence="5">
    <location>
        <begin position="1"/>
        <end position="39"/>
    </location>
</feature>